<keyword evidence="3" id="KW-1185">Reference proteome</keyword>
<dbReference type="Gene3D" id="2.40.50.140">
    <property type="entry name" value="Nucleic acid-binding proteins"/>
    <property type="match status" value="3"/>
</dbReference>
<gene>
    <name evidence="2" type="ORF">POM88_003018</name>
</gene>
<evidence type="ECO:0000259" key="1">
    <source>
        <dbReference type="Pfam" id="PF02721"/>
    </source>
</evidence>
<accession>A0AAD8ND34</accession>
<dbReference type="AlphaFoldDB" id="A0AAD8ND34"/>
<comment type="caution">
    <text evidence="2">The sequence shown here is derived from an EMBL/GenBank/DDBJ whole genome shotgun (WGS) entry which is preliminary data.</text>
</comment>
<proteinExistence type="predicted"/>
<protein>
    <recommendedName>
        <fullName evidence="1">Replication protein A 70 kDa DNA-binding subunit B/D first OB fold domain-containing protein</fullName>
    </recommendedName>
</protein>
<evidence type="ECO:0000313" key="2">
    <source>
        <dbReference type="EMBL" id="KAK1403413.1"/>
    </source>
</evidence>
<dbReference type="InterPro" id="IPR003871">
    <property type="entry name" value="RFA1B/D_OB_1st"/>
</dbReference>
<dbReference type="PANTHER" id="PTHR47165">
    <property type="entry name" value="OS03G0429900 PROTEIN"/>
    <property type="match status" value="1"/>
</dbReference>
<reference evidence="2" key="1">
    <citation type="submission" date="2023-02" db="EMBL/GenBank/DDBJ databases">
        <title>Genome of toxic invasive species Heracleum sosnowskyi carries increased number of genes despite the absence of recent whole-genome duplications.</title>
        <authorList>
            <person name="Schelkunov M."/>
            <person name="Shtratnikova V."/>
            <person name="Makarenko M."/>
            <person name="Klepikova A."/>
            <person name="Omelchenko D."/>
            <person name="Novikova G."/>
            <person name="Obukhova E."/>
            <person name="Bogdanov V."/>
            <person name="Penin A."/>
            <person name="Logacheva M."/>
        </authorList>
    </citation>
    <scope>NUCLEOTIDE SEQUENCE</scope>
    <source>
        <strain evidence="2">Hsosn_3</strain>
        <tissue evidence="2">Leaf</tissue>
    </source>
</reference>
<dbReference type="InterPro" id="IPR012340">
    <property type="entry name" value="NA-bd_OB-fold"/>
</dbReference>
<dbReference type="Proteomes" id="UP001237642">
    <property type="component" value="Unassembled WGS sequence"/>
</dbReference>
<dbReference type="EMBL" id="JAUIZM010000001">
    <property type="protein sequence ID" value="KAK1403413.1"/>
    <property type="molecule type" value="Genomic_DNA"/>
</dbReference>
<dbReference type="SUPFAM" id="SSF50249">
    <property type="entry name" value="Nucleic acid-binding proteins"/>
    <property type="match status" value="3"/>
</dbReference>
<dbReference type="Pfam" id="PF02721">
    <property type="entry name" value="DUF223"/>
    <property type="match status" value="1"/>
</dbReference>
<evidence type="ECO:0000313" key="3">
    <source>
        <dbReference type="Proteomes" id="UP001237642"/>
    </source>
</evidence>
<organism evidence="2 3">
    <name type="scientific">Heracleum sosnowskyi</name>
    <dbReference type="NCBI Taxonomy" id="360622"/>
    <lineage>
        <taxon>Eukaryota</taxon>
        <taxon>Viridiplantae</taxon>
        <taxon>Streptophyta</taxon>
        <taxon>Embryophyta</taxon>
        <taxon>Tracheophyta</taxon>
        <taxon>Spermatophyta</taxon>
        <taxon>Magnoliopsida</taxon>
        <taxon>eudicotyledons</taxon>
        <taxon>Gunneridae</taxon>
        <taxon>Pentapetalae</taxon>
        <taxon>asterids</taxon>
        <taxon>campanulids</taxon>
        <taxon>Apiales</taxon>
        <taxon>Apiaceae</taxon>
        <taxon>Apioideae</taxon>
        <taxon>apioid superclade</taxon>
        <taxon>Tordylieae</taxon>
        <taxon>Tordyliinae</taxon>
        <taxon>Heracleum</taxon>
    </lineage>
</organism>
<name>A0AAD8ND34_9APIA</name>
<sequence>MASTKLDSFRDLRKGKYDWKVTARIMNLWRGYTKSGEPFQGFNLLLLDNKRCRIHAFVPGNVAPQIEPKLQVGELYLFKNFTVKEYRPDDKFRCIHKDIQIVFSNDTRISDLEESDVFIEQCVFDFYDLADLKQLSQQTTYLTDVVGIIKKPEPVLSKLINKFGQDQTTTRFQITDGRTTVKVTFWDAFAEQLAEALKEDFERPVIIIIGSCRVIEWKEKIDISNVGATTFYLNYNHHSVTQMRKMLKDPVFGKEYLSSNTHIPLKRCTVAEIKNLGEDDIQCQVICLLKIDQVPEMDTWFHHVCTSCYNESKIVGTDCYCNICKRIVPHPDKWFELWVLASDETGQLDIMLENVPARKCLGKSVREIGEMIPKVQFPQILKSIENKEYTIKLLIRE</sequence>
<dbReference type="PANTHER" id="PTHR47165:SF4">
    <property type="entry name" value="OS03G0429900 PROTEIN"/>
    <property type="match status" value="1"/>
</dbReference>
<feature type="domain" description="Replication protein A 70 kDa DNA-binding subunit B/D first OB fold" evidence="1">
    <location>
        <begin position="7"/>
        <end position="110"/>
    </location>
</feature>
<reference evidence="2" key="2">
    <citation type="submission" date="2023-05" db="EMBL/GenBank/DDBJ databases">
        <authorList>
            <person name="Schelkunov M.I."/>
        </authorList>
    </citation>
    <scope>NUCLEOTIDE SEQUENCE</scope>
    <source>
        <strain evidence="2">Hsosn_3</strain>
        <tissue evidence="2">Leaf</tissue>
    </source>
</reference>